<reference evidence="1" key="1">
    <citation type="submission" date="2023-10" db="EMBL/GenBank/DDBJ databases">
        <authorList>
            <person name="Domelevo Entfellner J.-B."/>
        </authorList>
    </citation>
    <scope>NUCLEOTIDE SEQUENCE</scope>
</reference>
<dbReference type="PANTHER" id="PTHR33103:SF93">
    <property type="entry name" value="DUF674 FAMILY PROTEIN"/>
    <property type="match status" value="1"/>
</dbReference>
<keyword evidence="2" id="KW-1185">Reference proteome</keyword>
<accession>A0AA86V152</accession>
<sequence length="200" mass="22733">MASIQEATIPLRFWIDEEKNSVIVAEASGDFVDVLFSFLTLPLGTIIRLVSKNQPQQPLEIACINNLYQSVEKFNTNVFWNRICPQMLLSPRNPSEASCQRLKLKVDDTVPTKYFVCEYCLKGIDLLLSTFDGASCYCGKLMSKEMKVQEESKKNGSWENGVFVREDAMFLIFDDLRVLQSSPGNSVQQLHQLGYKDSTR</sequence>
<dbReference type="AlphaFoldDB" id="A0AA86V152"/>
<protein>
    <submittedName>
        <fullName evidence="1">Uncharacterized protein</fullName>
    </submittedName>
</protein>
<dbReference type="InterPro" id="IPR007750">
    <property type="entry name" value="DUF674"/>
</dbReference>
<proteinExistence type="predicted"/>
<dbReference type="PANTHER" id="PTHR33103">
    <property type="entry name" value="OS01G0153900 PROTEIN"/>
    <property type="match status" value="1"/>
</dbReference>
<gene>
    <name evidence="1" type="ORF">AYBTSS11_LOCUS688</name>
</gene>
<organism evidence="1 2">
    <name type="scientific">Sphenostylis stenocarpa</name>
    <dbReference type="NCBI Taxonomy" id="92480"/>
    <lineage>
        <taxon>Eukaryota</taxon>
        <taxon>Viridiplantae</taxon>
        <taxon>Streptophyta</taxon>
        <taxon>Embryophyta</taxon>
        <taxon>Tracheophyta</taxon>
        <taxon>Spermatophyta</taxon>
        <taxon>Magnoliopsida</taxon>
        <taxon>eudicotyledons</taxon>
        <taxon>Gunneridae</taxon>
        <taxon>Pentapetalae</taxon>
        <taxon>rosids</taxon>
        <taxon>fabids</taxon>
        <taxon>Fabales</taxon>
        <taxon>Fabaceae</taxon>
        <taxon>Papilionoideae</taxon>
        <taxon>50 kb inversion clade</taxon>
        <taxon>NPAAA clade</taxon>
        <taxon>indigoferoid/millettioid clade</taxon>
        <taxon>Phaseoleae</taxon>
        <taxon>Sphenostylis</taxon>
    </lineage>
</organism>
<dbReference type="Pfam" id="PF05056">
    <property type="entry name" value="DUF674"/>
    <property type="match status" value="1"/>
</dbReference>
<dbReference type="Gramene" id="rna-AYBTSS11_LOCUS688">
    <property type="protein sequence ID" value="CAJ1802895.1"/>
    <property type="gene ID" value="gene-AYBTSS11_LOCUS688"/>
</dbReference>
<dbReference type="Proteomes" id="UP001189624">
    <property type="component" value="Chromosome 1"/>
</dbReference>
<name>A0AA86V152_9FABA</name>
<evidence type="ECO:0000313" key="1">
    <source>
        <dbReference type="EMBL" id="CAJ1802895.1"/>
    </source>
</evidence>
<evidence type="ECO:0000313" key="2">
    <source>
        <dbReference type="Proteomes" id="UP001189624"/>
    </source>
</evidence>
<dbReference type="EMBL" id="OY731398">
    <property type="protein sequence ID" value="CAJ1802895.1"/>
    <property type="molecule type" value="Genomic_DNA"/>
</dbReference>